<protein>
    <recommendedName>
        <fullName evidence="3">PASTA domain-containing protein</fullName>
    </recommendedName>
</protein>
<evidence type="ECO:0008006" key="3">
    <source>
        <dbReference type="Google" id="ProtNLM"/>
    </source>
</evidence>
<name>A0A1C6S862_9ACTN</name>
<accession>A0A1C6S862</accession>
<keyword evidence="2" id="KW-1185">Reference proteome</keyword>
<gene>
    <name evidence="1" type="ORF">GA0074692_2002</name>
</gene>
<organism evidence="1 2">
    <name type="scientific">Micromonospora pallida</name>
    <dbReference type="NCBI Taxonomy" id="145854"/>
    <lineage>
        <taxon>Bacteria</taxon>
        <taxon>Bacillati</taxon>
        <taxon>Actinomycetota</taxon>
        <taxon>Actinomycetes</taxon>
        <taxon>Micromonosporales</taxon>
        <taxon>Micromonosporaceae</taxon>
        <taxon>Micromonospora</taxon>
    </lineage>
</organism>
<reference evidence="2" key="1">
    <citation type="submission" date="2016-06" db="EMBL/GenBank/DDBJ databases">
        <authorList>
            <person name="Varghese N."/>
            <person name="Submissions Spin"/>
        </authorList>
    </citation>
    <scope>NUCLEOTIDE SEQUENCE [LARGE SCALE GENOMIC DNA]</scope>
    <source>
        <strain evidence="2">DSM 43817</strain>
    </source>
</reference>
<proteinExistence type="predicted"/>
<sequence length="454" mass="48859">MAIRQVTVPWVRGYDFGVGADLASGSPMGMVVAGGATPVDNAQGATVNIQIQRIQSTEELEQALGIDVEASYGCAAFGAGVSGRFSFARKAKVQASSLFLSISVQVELAFLSIDDPVLTAPAAESINLPDNFAARYGNMFVRGIGRGGLFVGVLRIDTNSSAESTDITAKLGGSYALFSGEAETKFREVQQQYRNEVFVQMYHEGGPTDLRIADPGDPLQLLTNANLFLQSFQTNPDQVARPYFVTLAPVVIARGPLPLNAAEIEHAQDVLIYCAKRRSALLDQMNLLDYINDNPSQYADGDTASRDAVRRAIQDLQTDLDLIAACASAAINNPAKAKMPAEFAADRGTTFPKASLPDPLPAAKAGQNMVAVPDFRGCATQAACRELAERSGLRLAYEYQGKEFADFRVLDFRPPKGTMQPAGSIITISCPPSRRSMQMNITRVWGTRIADFGR</sequence>
<dbReference type="RefSeq" id="WP_141725218.1">
    <property type="nucleotide sequence ID" value="NZ_FMHW01000002.1"/>
</dbReference>
<evidence type="ECO:0000313" key="2">
    <source>
        <dbReference type="Proteomes" id="UP000198959"/>
    </source>
</evidence>
<evidence type="ECO:0000313" key="1">
    <source>
        <dbReference type="EMBL" id="SCL25652.1"/>
    </source>
</evidence>
<dbReference type="EMBL" id="FMHW01000002">
    <property type="protein sequence ID" value="SCL25652.1"/>
    <property type="molecule type" value="Genomic_DNA"/>
</dbReference>
<dbReference type="STRING" id="145854.GA0074692_2002"/>
<dbReference type="AlphaFoldDB" id="A0A1C6S862"/>
<dbReference type="OrthoDB" id="3974719at2"/>
<dbReference type="Proteomes" id="UP000198959">
    <property type="component" value="Unassembled WGS sequence"/>
</dbReference>